<dbReference type="AlphaFoldDB" id="A9CXW3"/>
<keyword evidence="1" id="KW-0812">Transmembrane</keyword>
<reference evidence="2 3" key="1">
    <citation type="submission" date="2007-10" db="EMBL/GenBank/DDBJ databases">
        <authorList>
            <person name="Yayanos A."/>
            <person name="Ferriera S."/>
            <person name="Johnson J."/>
            <person name="Kravitz S."/>
            <person name="Halpern A."/>
            <person name="Remington K."/>
            <person name="Beeson K."/>
            <person name="Tran B."/>
            <person name="Rogers Y.-H."/>
            <person name="Friedman R."/>
            <person name="Venter J.C."/>
        </authorList>
    </citation>
    <scope>NUCLEOTIDE SEQUENCE [LARGE SCALE GENOMIC DNA]</scope>
    <source>
        <strain evidence="2 3">KT99</strain>
    </source>
</reference>
<evidence type="ECO:0000256" key="1">
    <source>
        <dbReference type="SAM" id="Phobius"/>
    </source>
</evidence>
<dbReference type="Proteomes" id="UP000005839">
    <property type="component" value="Unassembled WGS sequence"/>
</dbReference>
<keyword evidence="1" id="KW-0472">Membrane</keyword>
<dbReference type="EMBL" id="ABIC01000003">
    <property type="protein sequence ID" value="EDQ02353.1"/>
    <property type="molecule type" value="Genomic_DNA"/>
</dbReference>
<accession>A9CXW3</accession>
<feature type="transmembrane region" description="Helical" evidence="1">
    <location>
        <begin position="43"/>
        <end position="60"/>
    </location>
</feature>
<gene>
    <name evidence="2" type="ORF">KT99_02532</name>
</gene>
<name>A9CXW3_9GAMM</name>
<keyword evidence="1" id="KW-1133">Transmembrane helix</keyword>
<evidence type="ECO:0000313" key="3">
    <source>
        <dbReference type="Proteomes" id="UP000005839"/>
    </source>
</evidence>
<organism evidence="2 3">
    <name type="scientific">Shewanella benthica KT99</name>
    <dbReference type="NCBI Taxonomy" id="314608"/>
    <lineage>
        <taxon>Bacteria</taxon>
        <taxon>Pseudomonadati</taxon>
        <taxon>Pseudomonadota</taxon>
        <taxon>Gammaproteobacteria</taxon>
        <taxon>Alteromonadales</taxon>
        <taxon>Shewanellaceae</taxon>
        <taxon>Shewanella</taxon>
    </lineage>
</organism>
<dbReference type="RefSeq" id="WP_005496306.1">
    <property type="nucleotide sequence ID" value="NZ_ABIC01000003.1"/>
</dbReference>
<comment type="caution">
    <text evidence="2">The sequence shown here is derived from an EMBL/GenBank/DDBJ whole genome shotgun (WGS) entry which is preliminary data.</text>
</comment>
<keyword evidence="3" id="KW-1185">Reference proteome</keyword>
<proteinExistence type="predicted"/>
<sequence>MIYSQFQQSPFQARFSGAKGWMAFSIGIAVITLALIALPFLLLFGAISFILLSLFGRLFLNKQFAKFKQQQPQGAYASSSQQQGNFSAASEQQSQQIFTDNAFVDKCHQAKPHQGRTYEHDPS</sequence>
<evidence type="ECO:0000313" key="2">
    <source>
        <dbReference type="EMBL" id="EDQ02353.1"/>
    </source>
</evidence>
<feature type="transmembrane region" description="Helical" evidence="1">
    <location>
        <begin position="20"/>
        <end position="37"/>
    </location>
</feature>
<protein>
    <submittedName>
        <fullName evidence="2">Uncharacterized protein</fullName>
    </submittedName>
</protein>